<evidence type="ECO:0000256" key="7">
    <source>
        <dbReference type="ARBA" id="ARBA00023146"/>
    </source>
</evidence>
<keyword evidence="6" id="KW-0648">Protein biosynthesis</keyword>
<keyword evidence="5" id="KW-0067">ATP-binding</keyword>
<evidence type="ECO:0000256" key="8">
    <source>
        <dbReference type="ARBA" id="ARBA00029936"/>
    </source>
</evidence>
<dbReference type="AlphaFoldDB" id="A0A9P6ZHP5"/>
<dbReference type="Proteomes" id="UP000714275">
    <property type="component" value="Unassembled WGS sequence"/>
</dbReference>
<organism evidence="10 11">
    <name type="scientific">Suillus placidus</name>
    <dbReference type="NCBI Taxonomy" id="48579"/>
    <lineage>
        <taxon>Eukaryota</taxon>
        <taxon>Fungi</taxon>
        <taxon>Dikarya</taxon>
        <taxon>Basidiomycota</taxon>
        <taxon>Agaricomycotina</taxon>
        <taxon>Agaricomycetes</taxon>
        <taxon>Agaricomycetidae</taxon>
        <taxon>Boletales</taxon>
        <taxon>Suillineae</taxon>
        <taxon>Suillaceae</taxon>
        <taxon>Suillus</taxon>
    </lineage>
</organism>
<evidence type="ECO:0000256" key="6">
    <source>
        <dbReference type="ARBA" id="ARBA00022917"/>
    </source>
</evidence>
<keyword evidence="4" id="KW-0547">Nucleotide-binding</keyword>
<keyword evidence="11" id="KW-1185">Reference proteome</keyword>
<dbReference type="SUPFAM" id="SSF52374">
    <property type="entry name" value="Nucleotidylyl transferase"/>
    <property type="match status" value="1"/>
</dbReference>
<reference evidence="10" key="1">
    <citation type="journal article" date="2020" name="New Phytol.">
        <title>Comparative genomics reveals dynamic genome evolution in host specialist ectomycorrhizal fungi.</title>
        <authorList>
            <person name="Lofgren L.A."/>
            <person name="Nguyen N.H."/>
            <person name="Vilgalys R."/>
            <person name="Ruytinx J."/>
            <person name="Liao H.L."/>
            <person name="Branco S."/>
            <person name="Kuo A."/>
            <person name="LaButti K."/>
            <person name="Lipzen A."/>
            <person name="Andreopoulos W."/>
            <person name="Pangilinan J."/>
            <person name="Riley R."/>
            <person name="Hundley H."/>
            <person name="Na H."/>
            <person name="Barry K."/>
            <person name="Grigoriev I.V."/>
            <person name="Stajich J.E."/>
            <person name="Kennedy P.G."/>
        </authorList>
    </citation>
    <scope>NUCLEOTIDE SEQUENCE</scope>
    <source>
        <strain evidence="10">DOB743</strain>
    </source>
</reference>
<dbReference type="OrthoDB" id="629407at2759"/>
<dbReference type="GO" id="GO:0005524">
    <property type="term" value="F:ATP binding"/>
    <property type="evidence" value="ECO:0007669"/>
    <property type="project" value="UniProtKB-KW"/>
</dbReference>
<dbReference type="EC" id="6.1.1.9" evidence="2"/>
<dbReference type="PANTHER" id="PTHR11946">
    <property type="entry name" value="VALYL-TRNA SYNTHETASES"/>
    <property type="match status" value="1"/>
</dbReference>
<comment type="caution">
    <text evidence="10">The sequence shown here is derived from an EMBL/GenBank/DDBJ whole genome shotgun (WGS) entry which is preliminary data.</text>
</comment>
<dbReference type="Pfam" id="PF00133">
    <property type="entry name" value="tRNA-synt_1"/>
    <property type="match status" value="1"/>
</dbReference>
<dbReference type="InterPro" id="IPR002300">
    <property type="entry name" value="aa-tRNA-synth_Ia"/>
</dbReference>
<dbReference type="PANTHER" id="PTHR11946:SF109">
    <property type="entry name" value="VALINE--TRNA LIGASE"/>
    <property type="match status" value="1"/>
</dbReference>
<dbReference type="GO" id="GO:0004832">
    <property type="term" value="F:valine-tRNA ligase activity"/>
    <property type="evidence" value="ECO:0007669"/>
    <property type="project" value="UniProtKB-EC"/>
</dbReference>
<feature type="non-terminal residue" evidence="10">
    <location>
        <position position="1"/>
    </location>
</feature>
<name>A0A9P6ZHP5_9AGAM</name>
<evidence type="ECO:0000256" key="5">
    <source>
        <dbReference type="ARBA" id="ARBA00022840"/>
    </source>
</evidence>
<evidence type="ECO:0000256" key="3">
    <source>
        <dbReference type="ARBA" id="ARBA00022598"/>
    </source>
</evidence>
<protein>
    <recommendedName>
        <fullName evidence="2">valine--tRNA ligase</fullName>
        <ecNumber evidence="2">6.1.1.9</ecNumber>
    </recommendedName>
    <alternativeName>
        <fullName evidence="8">Valyl-tRNA synthetase</fullName>
    </alternativeName>
</protein>
<dbReference type="GO" id="GO:0006438">
    <property type="term" value="P:valyl-tRNA aminoacylation"/>
    <property type="evidence" value="ECO:0007669"/>
    <property type="project" value="InterPro"/>
</dbReference>
<sequence>YNPIAVESAWYDWWEAQGFFFKPRTAEDGETRPEGVFVIPMPPPSISVIQDCLIRWNQMLGKTTLFVPGFDHAGISTQSVVEKWLYKVEGKTRHDLSQEVFLGKVMEWKNEYMIAFWSEHSLTCRPIGGSCDWDRVTFTMSLSLSTAVTETFCRLHEDGIIYHTNQLVNWCVQLNTTLSNLEVDQKQLFGRTLLNIPGYDAKEKFEFGVITSFAYHIEGS</sequence>
<comment type="similarity">
    <text evidence="1">Belongs to the class-I aminoacyl-tRNA synthetase family.</text>
</comment>
<keyword evidence="7" id="KW-0030">Aminoacyl-tRNA synthetase</keyword>
<feature type="non-terminal residue" evidence="10">
    <location>
        <position position="220"/>
    </location>
</feature>
<dbReference type="Gene3D" id="3.40.50.620">
    <property type="entry name" value="HUPs"/>
    <property type="match status" value="1"/>
</dbReference>
<keyword evidence="3" id="KW-0436">Ligase</keyword>
<dbReference type="EMBL" id="JABBWD010000100">
    <property type="protein sequence ID" value="KAG1766033.1"/>
    <property type="molecule type" value="Genomic_DNA"/>
</dbReference>
<accession>A0A9P6ZHP5</accession>
<evidence type="ECO:0000256" key="1">
    <source>
        <dbReference type="ARBA" id="ARBA00005594"/>
    </source>
</evidence>
<evidence type="ECO:0000313" key="10">
    <source>
        <dbReference type="EMBL" id="KAG1766033.1"/>
    </source>
</evidence>
<gene>
    <name evidence="10" type="ORF">EV702DRAFT_1212019</name>
</gene>
<evidence type="ECO:0000256" key="2">
    <source>
        <dbReference type="ARBA" id="ARBA00013169"/>
    </source>
</evidence>
<evidence type="ECO:0000256" key="4">
    <source>
        <dbReference type="ARBA" id="ARBA00022741"/>
    </source>
</evidence>
<dbReference type="InterPro" id="IPR014729">
    <property type="entry name" value="Rossmann-like_a/b/a_fold"/>
</dbReference>
<evidence type="ECO:0000313" key="11">
    <source>
        <dbReference type="Proteomes" id="UP000714275"/>
    </source>
</evidence>
<dbReference type="InterPro" id="IPR002303">
    <property type="entry name" value="Valyl-tRNA_ligase"/>
</dbReference>
<evidence type="ECO:0000259" key="9">
    <source>
        <dbReference type="Pfam" id="PF00133"/>
    </source>
</evidence>
<feature type="domain" description="Aminoacyl-tRNA synthetase class Ia" evidence="9">
    <location>
        <begin position="10"/>
        <end position="187"/>
    </location>
</feature>
<dbReference type="GO" id="GO:0005829">
    <property type="term" value="C:cytosol"/>
    <property type="evidence" value="ECO:0007669"/>
    <property type="project" value="TreeGrafter"/>
</dbReference>
<proteinExistence type="inferred from homology"/>